<dbReference type="EC" id="2.1.1.80" evidence="2"/>
<protein>
    <recommendedName>
        <fullName evidence="2">protein-glutamate O-methyltransferase</fullName>
        <ecNumber evidence="2">2.1.1.80</ecNumber>
    </recommendedName>
</protein>
<keyword evidence="5" id="KW-0949">S-adenosyl-L-methionine</keyword>
<comment type="caution">
    <text evidence="7">The sequence shown here is derived from an EMBL/GenBank/DDBJ whole genome shotgun (WGS) entry which is preliminary data.</text>
</comment>
<dbReference type="EMBL" id="JAEPIV010000001">
    <property type="protein sequence ID" value="MBK4717344.1"/>
    <property type="molecule type" value="Genomic_DNA"/>
</dbReference>
<gene>
    <name evidence="7" type="ORF">JJL56_00530</name>
</gene>
<dbReference type="InterPro" id="IPR029063">
    <property type="entry name" value="SAM-dependent_MTases_sf"/>
</dbReference>
<keyword evidence="8" id="KW-1185">Reference proteome</keyword>
<evidence type="ECO:0000256" key="1">
    <source>
        <dbReference type="ARBA" id="ARBA00001541"/>
    </source>
</evidence>
<dbReference type="SMART" id="SM00138">
    <property type="entry name" value="MeTrc"/>
    <property type="match status" value="1"/>
</dbReference>
<evidence type="ECO:0000256" key="4">
    <source>
        <dbReference type="ARBA" id="ARBA00022679"/>
    </source>
</evidence>
<evidence type="ECO:0000256" key="2">
    <source>
        <dbReference type="ARBA" id="ARBA00012534"/>
    </source>
</evidence>
<dbReference type="PANTHER" id="PTHR24422:SF21">
    <property type="entry name" value="CHEMOTAXIS PROTEIN METHYLTRANSFERASE 1"/>
    <property type="match status" value="1"/>
</dbReference>
<evidence type="ECO:0000313" key="8">
    <source>
        <dbReference type="Proteomes" id="UP000654452"/>
    </source>
</evidence>
<dbReference type="RefSeq" id="WP_145627206.1">
    <property type="nucleotide sequence ID" value="NZ_JAEPIV010000001.1"/>
</dbReference>
<dbReference type="CDD" id="cd02440">
    <property type="entry name" value="AdoMet_MTases"/>
    <property type="match status" value="1"/>
</dbReference>
<dbReference type="SUPFAM" id="SSF53335">
    <property type="entry name" value="S-adenosyl-L-methionine-dependent methyltransferases"/>
    <property type="match status" value="1"/>
</dbReference>
<evidence type="ECO:0000259" key="6">
    <source>
        <dbReference type="PROSITE" id="PS50123"/>
    </source>
</evidence>
<dbReference type="Pfam" id="PF01739">
    <property type="entry name" value="CheR"/>
    <property type="match status" value="1"/>
</dbReference>
<organism evidence="7 8">
    <name type="scientific">Azospirillum aestuarii</name>
    <dbReference type="NCBI Taxonomy" id="2802052"/>
    <lineage>
        <taxon>Bacteria</taxon>
        <taxon>Pseudomonadati</taxon>
        <taxon>Pseudomonadota</taxon>
        <taxon>Alphaproteobacteria</taxon>
        <taxon>Rhodospirillales</taxon>
        <taxon>Azospirillaceae</taxon>
        <taxon>Azospirillum</taxon>
    </lineage>
</organism>
<dbReference type="SUPFAM" id="SSF47757">
    <property type="entry name" value="Chemotaxis receptor methyltransferase CheR, N-terminal domain"/>
    <property type="match status" value="1"/>
</dbReference>
<evidence type="ECO:0000256" key="3">
    <source>
        <dbReference type="ARBA" id="ARBA00022603"/>
    </source>
</evidence>
<proteinExistence type="predicted"/>
<keyword evidence="3" id="KW-0489">Methyltransferase</keyword>
<dbReference type="Proteomes" id="UP000654452">
    <property type="component" value="Unassembled WGS sequence"/>
</dbReference>
<dbReference type="PANTHER" id="PTHR24422">
    <property type="entry name" value="CHEMOTAXIS PROTEIN METHYLTRANSFERASE"/>
    <property type="match status" value="1"/>
</dbReference>
<dbReference type="Gene3D" id="1.10.155.10">
    <property type="entry name" value="Chemotaxis receptor methyltransferase CheR, N-terminal domain"/>
    <property type="match status" value="1"/>
</dbReference>
<dbReference type="InterPro" id="IPR050903">
    <property type="entry name" value="Bact_Chemotaxis_MeTrfase"/>
</dbReference>
<accession>A0ABS1HR89</accession>
<reference evidence="7 8" key="1">
    <citation type="submission" date="2021-01" db="EMBL/GenBank/DDBJ databases">
        <title>Azospirillum sp. YIM DDC1 draft genome.</title>
        <authorList>
            <person name="Wang Y.-X."/>
        </authorList>
    </citation>
    <scope>NUCLEOTIDE SEQUENCE [LARGE SCALE GENOMIC DNA]</scope>
    <source>
        <strain evidence="7 8">YIM DDC1</strain>
    </source>
</reference>
<comment type="catalytic activity">
    <reaction evidence="1">
        <text>L-glutamyl-[protein] + S-adenosyl-L-methionine = [protein]-L-glutamate 5-O-methyl ester + S-adenosyl-L-homocysteine</text>
        <dbReference type="Rhea" id="RHEA:24452"/>
        <dbReference type="Rhea" id="RHEA-COMP:10208"/>
        <dbReference type="Rhea" id="RHEA-COMP:10311"/>
        <dbReference type="ChEBI" id="CHEBI:29973"/>
        <dbReference type="ChEBI" id="CHEBI:57856"/>
        <dbReference type="ChEBI" id="CHEBI:59789"/>
        <dbReference type="ChEBI" id="CHEBI:82795"/>
        <dbReference type="EC" id="2.1.1.80"/>
    </reaction>
</comment>
<dbReference type="InterPro" id="IPR022641">
    <property type="entry name" value="CheR_N"/>
</dbReference>
<dbReference type="InterPro" id="IPR036804">
    <property type="entry name" value="CheR_N_sf"/>
</dbReference>
<dbReference type="PROSITE" id="PS50123">
    <property type="entry name" value="CHER"/>
    <property type="match status" value="1"/>
</dbReference>
<keyword evidence="4" id="KW-0808">Transferase</keyword>
<sequence>MRVEDFDMFSTLLKQRSGLVLTRDKAYLLESRLMPVARKWNMKGLEELASTVRTRKDEALLRDITEAMTTNESSFFRDQKPFDQFKQIVLPRLLEARSAKRSIRIWSAACSSGQEAYSLAMLLNDDSAKLAGWRIEIVGTDISAEMVERSKSGIYTQFEVQRGLPIQMLVKHFKQQGDKWQISQQLRQMASFREFNLLGDLSGLGQFDIVFCRNVLIYFDQPTKTKVLEAIARQMPQDGVLYLGGAETVLGITDRFKPVEGQRGLYSLGGFQVPSGLKAAV</sequence>
<feature type="domain" description="CheR-type methyltransferase" evidence="6">
    <location>
        <begin position="1"/>
        <end position="257"/>
    </location>
</feature>
<dbReference type="InterPro" id="IPR022642">
    <property type="entry name" value="CheR_C"/>
</dbReference>
<name>A0ABS1HR89_9PROT</name>
<evidence type="ECO:0000313" key="7">
    <source>
        <dbReference type="EMBL" id="MBK4717344.1"/>
    </source>
</evidence>
<dbReference type="PRINTS" id="PR00996">
    <property type="entry name" value="CHERMTFRASE"/>
</dbReference>
<dbReference type="Gene3D" id="3.40.50.150">
    <property type="entry name" value="Vaccinia Virus protein VP39"/>
    <property type="match status" value="1"/>
</dbReference>
<dbReference type="Pfam" id="PF03705">
    <property type="entry name" value="CheR_N"/>
    <property type="match status" value="1"/>
</dbReference>
<evidence type="ECO:0000256" key="5">
    <source>
        <dbReference type="ARBA" id="ARBA00022691"/>
    </source>
</evidence>
<dbReference type="InterPro" id="IPR000780">
    <property type="entry name" value="CheR_MeTrfase"/>
</dbReference>